<dbReference type="GO" id="GO:0006950">
    <property type="term" value="P:response to stress"/>
    <property type="evidence" value="ECO:0007669"/>
    <property type="project" value="UniProtKB-ARBA"/>
</dbReference>
<dbReference type="EMBL" id="JRNU01000005">
    <property type="protein sequence ID" value="KGF52940.1"/>
    <property type="molecule type" value="Genomic_DNA"/>
</dbReference>
<dbReference type="OrthoDB" id="1082254at2"/>
<comment type="caution">
    <text evidence="2">The sequence shown here is derived from an EMBL/GenBank/DDBJ whole genome shotgun (WGS) entry which is preliminary data.</text>
</comment>
<evidence type="ECO:0000259" key="1">
    <source>
        <dbReference type="Pfam" id="PF10263"/>
    </source>
</evidence>
<reference evidence="2 3" key="1">
    <citation type="submission" date="2014-07" db="EMBL/GenBank/DDBJ databases">
        <authorList>
            <person name="McCorrison J."/>
            <person name="Sanka R."/>
            <person name="Torralba M."/>
            <person name="Gillis M."/>
            <person name="Haft D.H."/>
            <person name="Methe B."/>
            <person name="Sutton G."/>
            <person name="Nelson K.E."/>
        </authorList>
    </citation>
    <scope>NUCLEOTIDE SEQUENCE [LARGE SCALE GENOMIC DNA]</scope>
    <source>
        <strain evidence="2 3">DNF00058</strain>
    </source>
</reference>
<evidence type="ECO:0000313" key="3">
    <source>
        <dbReference type="Proteomes" id="UP000029614"/>
    </source>
</evidence>
<evidence type="ECO:0000313" key="2">
    <source>
        <dbReference type="EMBL" id="KGF52940.1"/>
    </source>
</evidence>
<gene>
    <name evidence="2" type="ORF">HMPREF9302_02020</name>
</gene>
<name>A0A096B1I9_9BACT</name>
<dbReference type="InterPro" id="IPR006640">
    <property type="entry name" value="SprT-like_domain"/>
</dbReference>
<dbReference type="RefSeq" id="WP_036854233.1">
    <property type="nucleotide sequence ID" value="NZ_JRNU01000005.1"/>
</dbReference>
<protein>
    <recommendedName>
        <fullName evidence="1">SprT-like domain-containing protein</fullName>
    </recommendedName>
</protein>
<feature type="domain" description="SprT-like" evidence="1">
    <location>
        <begin position="9"/>
        <end position="118"/>
    </location>
</feature>
<accession>A0A096B1I9</accession>
<sequence length="130" mass="15223">MIASVSYIEESFKKYNHQIFDDCLPIPVIKLSRAKTRLGQMAYKRKVRLGHIEYYDFRISISTAYDLLQDALDDVIIHEMIHYYIAYKGIRDSSAHGKMFRSLMSVVNTRHGRHVSVSVKQRNLKEMVEP</sequence>
<proteinExistence type="predicted"/>
<keyword evidence="3" id="KW-1185">Reference proteome</keyword>
<dbReference type="Proteomes" id="UP000029614">
    <property type="component" value="Unassembled WGS sequence"/>
</dbReference>
<dbReference type="AlphaFoldDB" id="A0A096B1I9"/>
<organism evidence="2 3">
    <name type="scientific">Prevotella amnii DNF00058</name>
    <dbReference type="NCBI Taxonomy" id="1401066"/>
    <lineage>
        <taxon>Bacteria</taxon>
        <taxon>Pseudomonadati</taxon>
        <taxon>Bacteroidota</taxon>
        <taxon>Bacteroidia</taxon>
        <taxon>Bacteroidales</taxon>
        <taxon>Prevotellaceae</taxon>
        <taxon>Prevotella</taxon>
    </lineage>
</organism>
<dbReference type="Pfam" id="PF10263">
    <property type="entry name" value="SprT-like"/>
    <property type="match status" value="1"/>
</dbReference>